<evidence type="ECO:0000313" key="2">
    <source>
        <dbReference type="EMBL" id="RDU70337.1"/>
    </source>
</evidence>
<organism evidence="2 3">
    <name type="scientific">Helicobacter brantae</name>
    <dbReference type="NCBI Taxonomy" id="375927"/>
    <lineage>
        <taxon>Bacteria</taxon>
        <taxon>Pseudomonadati</taxon>
        <taxon>Campylobacterota</taxon>
        <taxon>Epsilonproteobacteria</taxon>
        <taxon>Campylobacterales</taxon>
        <taxon>Helicobacteraceae</taxon>
        <taxon>Helicobacter</taxon>
    </lineage>
</organism>
<dbReference type="Pfam" id="PF09917">
    <property type="entry name" value="DUF2147"/>
    <property type="match status" value="1"/>
</dbReference>
<evidence type="ECO:0000259" key="1">
    <source>
        <dbReference type="Pfam" id="PF09917"/>
    </source>
</evidence>
<dbReference type="RefSeq" id="WP_115569772.1">
    <property type="nucleotide sequence ID" value="NZ_NXLV01000010.1"/>
</dbReference>
<dbReference type="EMBL" id="NXLV01000010">
    <property type="protein sequence ID" value="RDU70337.1"/>
    <property type="molecule type" value="Genomic_DNA"/>
</dbReference>
<gene>
    <name evidence="2" type="ORF">CQA58_05745</name>
</gene>
<evidence type="ECO:0000313" key="3">
    <source>
        <dbReference type="Proteomes" id="UP000257045"/>
    </source>
</evidence>
<accession>A0A3D8IYJ6</accession>
<dbReference type="OrthoDB" id="5324495at2"/>
<comment type="caution">
    <text evidence="2">The sequence shown here is derived from an EMBL/GenBank/DDBJ whole genome shotgun (WGS) entry which is preliminary data.</text>
</comment>
<reference evidence="2 3" key="1">
    <citation type="submission" date="2018-04" db="EMBL/GenBank/DDBJ databases">
        <title>Novel Campyloabacter and Helicobacter Species and Strains.</title>
        <authorList>
            <person name="Mannion A.J."/>
            <person name="Shen Z."/>
            <person name="Fox J.G."/>
        </authorList>
    </citation>
    <scope>NUCLEOTIDE SEQUENCE [LARGE SCALE GENOMIC DNA]</scope>
    <source>
        <strain evidence="2 3">MIT 04-9366</strain>
    </source>
</reference>
<proteinExistence type="predicted"/>
<feature type="domain" description="DUF2147" evidence="1">
    <location>
        <begin position="28"/>
        <end position="131"/>
    </location>
</feature>
<dbReference type="Proteomes" id="UP000257045">
    <property type="component" value="Unassembled WGS sequence"/>
</dbReference>
<sequence length="157" mass="17518">MKKILATLLFTTFAMAEGICGYYLLEKNDEGKEAVAEIFEKDGKYYAYGIINSDGTYSQDVNNRDDKLKGRPLRGVVFMWGLEKDGDEWDNGKIYNTSNGKTYSASAKLEGDTLKVKATVWGIGKTLTWKKVSEEQIAPLLANKPSMQEVLSTIPTK</sequence>
<dbReference type="PANTHER" id="PTHR36919:SF2">
    <property type="entry name" value="BLL6627 PROTEIN"/>
    <property type="match status" value="1"/>
</dbReference>
<keyword evidence="3" id="KW-1185">Reference proteome</keyword>
<dbReference type="AlphaFoldDB" id="A0A3D8IYJ6"/>
<dbReference type="InterPro" id="IPR019223">
    <property type="entry name" value="DUF2147"/>
</dbReference>
<dbReference type="PANTHER" id="PTHR36919">
    <property type="entry name" value="BLR1215 PROTEIN"/>
    <property type="match status" value="1"/>
</dbReference>
<protein>
    <submittedName>
        <fullName evidence="2">DUF2147 domain-containing protein</fullName>
    </submittedName>
</protein>
<name>A0A3D8IYJ6_9HELI</name>
<dbReference type="Gene3D" id="2.40.128.520">
    <property type="match status" value="1"/>
</dbReference>